<dbReference type="EMBL" id="CP073767">
    <property type="protein sequence ID" value="UWZ60258.1"/>
    <property type="molecule type" value="Genomic_DNA"/>
</dbReference>
<evidence type="ECO:0000256" key="1">
    <source>
        <dbReference type="SAM" id="MobiDB-lite"/>
    </source>
</evidence>
<gene>
    <name evidence="2" type="ORF">Daura_01200</name>
</gene>
<dbReference type="AlphaFoldDB" id="A0A9Q9IRY0"/>
<dbReference type="RefSeq" id="WP_052387736.1">
    <property type="nucleotide sequence ID" value="NZ_CP073767.1"/>
</dbReference>
<accession>A0A9Q9IRY0</accession>
<organism evidence="2 3">
    <name type="scientific">Dactylosporangium aurantiacum</name>
    <dbReference type="NCBI Taxonomy" id="35754"/>
    <lineage>
        <taxon>Bacteria</taxon>
        <taxon>Bacillati</taxon>
        <taxon>Actinomycetota</taxon>
        <taxon>Actinomycetes</taxon>
        <taxon>Micromonosporales</taxon>
        <taxon>Micromonosporaceae</taxon>
        <taxon>Dactylosporangium</taxon>
    </lineage>
</organism>
<dbReference type="KEGG" id="daur:Daura_01200"/>
<name>A0A9Q9IRY0_9ACTN</name>
<keyword evidence="3" id="KW-1185">Reference proteome</keyword>
<dbReference type="Proteomes" id="UP001058003">
    <property type="component" value="Chromosome"/>
</dbReference>
<sequence>MSVTPARSRQLSLFGVEARPPTPMDLEGLLAGAGEVGRMGGTAKVSIEVEDAWRAQVLRAECEQRGLVVSSEPTGVEDRWTVRTAYAALLAPLAARWLAGTGKVCPADLVLDGRRLRLWVAAAGSWDGQRAYLLRLAPSRPHLPEEEAGDETPPIGEDEEQPEGAPPEPARAAQADVVGEVDDTPDEEPAEDVPEPPRGRAKKKTTSLISTFDPGPVDLDPAVEDWIDDSRDSWPDADLPTVELDPLAEPAPEPVDTPDDAGGTDENSIDRQVADNWVAVGDALAAVGLIAVFVGPKAGGPAYRIVGLRRVTRLAELVGEPPPEAPYESWPR</sequence>
<reference evidence="2" key="1">
    <citation type="submission" date="2021-04" db="EMBL/GenBank/DDBJ databases">
        <title>Dactylosporangium aurantiacum NRRL B-8018 full assembly.</title>
        <authorList>
            <person name="Hartkoorn R.C."/>
            <person name="Beaudoing E."/>
            <person name="Hot D."/>
        </authorList>
    </citation>
    <scope>NUCLEOTIDE SEQUENCE</scope>
    <source>
        <strain evidence="2">NRRL B-8018</strain>
    </source>
</reference>
<feature type="compositionally biased region" description="Acidic residues" evidence="1">
    <location>
        <begin position="146"/>
        <end position="162"/>
    </location>
</feature>
<protein>
    <submittedName>
        <fullName evidence="2">Uncharacterized protein</fullName>
    </submittedName>
</protein>
<proteinExistence type="predicted"/>
<feature type="compositionally biased region" description="Acidic residues" evidence="1">
    <location>
        <begin position="179"/>
        <end position="194"/>
    </location>
</feature>
<evidence type="ECO:0000313" key="3">
    <source>
        <dbReference type="Proteomes" id="UP001058003"/>
    </source>
</evidence>
<feature type="region of interest" description="Disordered" evidence="1">
    <location>
        <begin position="141"/>
        <end position="270"/>
    </location>
</feature>
<evidence type="ECO:0000313" key="2">
    <source>
        <dbReference type="EMBL" id="UWZ60258.1"/>
    </source>
</evidence>